<evidence type="ECO:0000313" key="2">
    <source>
        <dbReference type="Proteomes" id="UP001203852"/>
    </source>
</evidence>
<dbReference type="AlphaFoldDB" id="A0AAN6IEM7"/>
<organism evidence="1 2">
    <name type="scientific">Exophiala viscosa</name>
    <dbReference type="NCBI Taxonomy" id="2486360"/>
    <lineage>
        <taxon>Eukaryota</taxon>
        <taxon>Fungi</taxon>
        <taxon>Dikarya</taxon>
        <taxon>Ascomycota</taxon>
        <taxon>Pezizomycotina</taxon>
        <taxon>Eurotiomycetes</taxon>
        <taxon>Chaetothyriomycetidae</taxon>
        <taxon>Chaetothyriales</taxon>
        <taxon>Herpotrichiellaceae</taxon>
        <taxon>Exophiala</taxon>
    </lineage>
</organism>
<gene>
    <name evidence="1" type="ORF">EDD36DRAFT_416675</name>
</gene>
<comment type="caution">
    <text evidence="1">The sequence shown here is derived from an EMBL/GenBank/DDBJ whole genome shotgun (WGS) entry which is preliminary data.</text>
</comment>
<accession>A0AAN6IEM7</accession>
<protein>
    <submittedName>
        <fullName evidence="1">Uncharacterized protein</fullName>
    </submittedName>
</protein>
<dbReference type="EMBL" id="MU404352">
    <property type="protein sequence ID" value="KAI1615157.1"/>
    <property type="molecule type" value="Genomic_DNA"/>
</dbReference>
<keyword evidence="2" id="KW-1185">Reference proteome</keyword>
<proteinExistence type="predicted"/>
<sequence length="198" mass="21667">MNGTFADHCLKPDYTLPPTLSSPAAPTLGSDSNCTYQENITESICAELYNPKREPPYGLQYSMYSDTSMYTEEGHKKVRGSLTESRYLTFGANGYAVDAGKNALLLSATKATSDHESIHQQWILHEADIDATTFTVSSVVDGANIHHTNLGGSKGYTIKTAAGLYLTLTKLGVVLVSIVPTPFDIYSDTYTYLMNERM</sequence>
<name>A0AAN6IEM7_9EURO</name>
<evidence type="ECO:0000313" key="1">
    <source>
        <dbReference type="EMBL" id="KAI1615157.1"/>
    </source>
</evidence>
<dbReference type="Proteomes" id="UP001203852">
    <property type="component" value="Unassembled WGS sequence"/>
</dbReference>
<reference evidence="1" key="1">
    <citation type="journal article" date="2022" name="bioRxiv">
        <title>Deciphering the potential niche of two novel black yeast fungi from a biological soil crust based on their genomes, phenotypes, and melanin regulation.</title>
        <authorList>
            <consortium name="DOE Joint Genome Institute"/>
            <person name="Carr E.C."/>
            <person name="Barton Q."/>
            <person name="Grambo S."/>
            <person name="Sullivan M."/>
            <person name="Renfro C.M."/>
            <person name="Kuo A."/>
            <person name="Pangilinan J."/>
            <person name="Lipzen A."/>
            <person name="Keymanesh K."/>
            <person name="Savage E."/>
            <person name="Barry K."/>
            <person name="Grigoriev I.V."/>
            <person name="Riekhof W.R."/>
            <person name="Harris S.S."/>
        </authorList>
    </citation>
    <scope>NUCLEOTIDE SEQUENCE</scope>
    <source>
        <strain evidence="1">JF 03-4F</strain>
    </source>
</reference>